<dbReference type="InterPro" id="IPR013766">
    <property type="entry name" value="Thioredoxin_domain"/>
</dbReference>
<dbReference type="InterPro" id="IPR036249">
    <property type="entry name" value="Thioredoxin-like_sf"/>
</dbReference>
<accession>A0A2T4UA46</accession>
<dbReference type="SUPFAM" id="SSF52833">
    <property type="entry name" value="Thioredoxin-like"/>
    <property type="match status" value="1"/>
</dbReference>
<comment type="caution">
    <text evidence="2">The sequence shown here is derived from an EMBL/GenBank/DDBJ whole genome shotgun (WGS) entry which is preliminary data.</text>
</comment>
<feature type="domain" description="Thioredoxin" evidence="1">
    <location>
        <begin position="3"/>
        <end position="82"/>
    </location>
</feature>
<dbReference type="OrthoDB" id="5784238at2"/>
<reference evidence="2 3" key="1">
    <citation type="submission" date="2018-03" db="EMBL/GenBank/DDBJ databases">
        <title>Alkalicoccus saliphilus sp. nov., isolated from a mineral pool.</title>
        <authorList>
            <person name="Zhao B."/>
        </authorList>
    </citation>
    <scope>NUCLEOTIDE SEQUENCE [LARGE SCALE GENOMIC DNA]</scope>
    <source>
        <strain evidence="2 3">6AG</strain>
    </source>
</reference>
<protein>
    <submittedName>
        <fullName evidence="2">Thiol reductase thioredoxin</fullName>
    </submittedName>
</protein>
<dbReference type="Pfam" id="PF00085">
    <property type="entry name" value="Thioredoxin"/>
    <property type="match status" value="1"/>
</dbReference>
<sequence length="99" mass="11448">MQNNLQSHVENHERSLVYFHTPMCGTCALAETYLDIASEMDSVPPLLKVDINFSPQTAEKWKIESVPCLVLIDNNRLEQKMYAFENVLKIYNFARGERV</sequence>
<organism evidence="2 3">
    <name type="scientific">Alkalicoccus saliphilus</name>
    <dbReference type="NCBI Taxonomy" id="200989"/>
    <lineage>
        <taxon>Bacteria</taxon>
        <taxon>Bacillati</taxon>
        <taxon>Bacillota</taxon>
        <taxon>Bacilli</taxon>
        <taxon>Bacillales</taxon>
        <taxon>Bacillaceae</taxon>
        <taxon>Alkalicoccus</taxon>
    </lineage>
</organism>
<dbReference type="Proteomes" id="UP000240509">
    <property type="component" value="Unassembled WGS sequence"/>
</dbReference>
<proteinExistence type="predicted"/>
<keyword evidence="3" id="KW-1185">Reference proteome</keyword>
<dbReference type="CDD" id="cd02947">
    <property type="entry name" value="TRX_family"/>
    <property type="match status" value="1"/>
</dbReference>
<evidence type="ECO:0000313" key="2">
    <source>
        <dbReference type="EMBL" id="PTL40275.1"/>
    </source>
</evidence>
<dbReference type="EMBL" id="PZJJ01000002">
    <property type="protein sequence ID" value="PTL40275.1"/>
    <property type="molecule type" value="Genomic_DNA"/>
</dbReference>
<name>A0A2T4UA46_9BACI</name>
<dbReference type="RefSeq" id="WP_107583453.1">
    <property type="nucleotide sequence ID" value="NZ_PZJJ01000002.1"/>
</dbReference>
<evidence type="ECO:0000259" key="1">
    <source>
        <dbReference type="Pfam" id="PF00085"/>
    </source>
</evidence>
<dbReference type="Gene3D" id="3.40.30.10">
    <property type="entry name" value="Glutaredoxin"/>
    <property type="match status" value="1"/>
</dbReference>
<evidence type="ECO:0000313" key="3">
    <source>
        <dbReference type="Proteomes" id="UP000240509"/>
    </source>
</evidence>
<gene>
    <name evidence="2" type="ORF">C6Y45_02530</name>
</gene>
<dbReference type="AlphaFoldDB" id="A0A2T4UA46"/>